<dbReference type="AlphaFoldDB" id="A0A4R0YZ07"/>
<dbReference type="Gene3D" id="3.40.50.20">
    <property type="match status" value="1"/>
</dbReference>
<dbReference type="InterPro" id="IPR020019">
    <property type="entry name" value="AcTrfase_PglD-like"/>
</dbReference>
<dbReference type="NCBIfam" id="TIGR03570">
    <property type="entry name" value="NeuD_NnaD"/>
    <property type="match status" value="1"/>
</dbReference>
<gene>
    <name evidence="4" type="ORF">EZM97_02665</name>
</gene>
<reference evidence="4 5" key="1">
    <citation type="submission" date="2019-02" db="EMBL/GenBank/DDBJ databases">
        <title>Dyella amyloliquefaciens sp. nov., isolated from forest soil.</title>
        <authorList>
            <person name="Gao Z.-H."/>
            <person name="Qiu L.-H."/>
        </authorList>
    </citation>
    <scope>NUCLEOTIDE SEQUENCE [LARGE SCALE GENOMIC DNA]</scope>
    <source>
        <strain evidence="4 5">KACC 12747</strain>
    </source>
</reference>
<organism evidence="4 5">
    <name type="scientific">Dyella soli</name>
    <dbReference type="NCBI Taxonomy" id="522319"/>
    <lineage>
        <taxon>Bacteria</taxon>
        <taxon>Pseudomonadati</taxon>
        <taxon>Pseudomonadota</taxon>
        <taxon>Gammaproteobacteria</taxon>
        <taxon>Lysobacterales</taxon>
        <taxon>Rhodanobacteraceae</taxon>
        <taxon>Dyella</taxon>
    </lineage>
</organism>
<comment type="similarity">
    <text evidence="1">Belongs to the transferase hexapeptide repeat family.</text>
</comment>
<dbReference type="PANTHER" id="PTHR43300">
    <property type="entry name" value="ACETYLTRANSFERASE"/>
    <property type="match status" value="1"/>
</dbReference>
<feature type="binding site" evidence="3">
    <location>
        <position position="71"/>
    </location>
    <ligand>
        <name>substrate</name>
    </ligand>
</feature>
<evidence type="ECO:0000313" key="5">
    <source>
        <dbReference type="Proteomes" id="UP000291822"/>
    </source>
</evidence>
<dbReference type="InterPro" id="IPR050179">
    <property type="entry name" value="Trans_hexapeptide_repeat"/>
</dbReference>
<dbReference type="Proteomes" id="UP000291822">
    <property type="component" value="Unassembled WGS sequence"/>
</dbReference>
<sequence>MQKVNALYIFGAGGAGREILWLARQTLSSDVKMTFVVDKPEFLTSDINGVPVVLLSTIATEASAAYAISVGSPTLRELACHRLETLGLQPMTLLHPRAEVSDSSHIEDGCLICASTVVSVNTRIARHVYINVGTTISHDVCIGEFSTLCPGVTVCGNVHIGNGAFIGAGATIINGTPSEPLVIGDKATVAAGACVTKSVPSGAVFGGVPAVRLK</sequence>
<dbReference type="Gene3D" id="2.160.10.10">
    <property type="entry name" value="Hexapeptide repeat proteins"/>
    <property type="match status" value="1"/>
</dbReference>
<evidence type="ECO:0000313" key="4">
    <source>
        <dbReference type="EMBL" id="TCI12278.1"/>
    </source>
</evidence>
<comment type="caution">
    <text evidence="4">The sequence shown here is derived from an EMBL/GenBank/DDBJ whole genome shotgun (WGS) entry which is preliminary data.</text>
</comment>
<dbReference type="Pfam" id="PF00132">
    <property type="entry name" value="Hexapep"/>
    <property type="match status" value="1"/>
</dbReference>
<evidence type="ECO:0000256" key="1">
    <source>
        <dbReference type="ARBA" id="ARBA00007274"/>
    </source>
</evidence>
<dbReference type="EMBL" id="SJTG01000001">
    <property type="protein sequence ID" value="TCI12278.1"/>
    <property type="molecule type" value="Genomic_DNA"/>
</dbReference>
<dbReference type="GO" id="GO:0016740">
    <property type="term" value="F:transferase activity"/>
    <property type="evidence" value="ECO:0007669"/>
    <property type="project" value="UniProtKB-KW"/>
</dbReference>
<dbReference type="InterPro" id="IPR011004">
    <property type="entry name" value="Trimer_LpxA-like_sf"/>
</dbReference>
<dbReference type="PANTHER" id="PTHR43300:SF7">
    <property type="entry name" value="UDP-N-ACETYLBACILLOSAMINE N-ACETYLTRANSFERASE"/>
    <property type="match status" value="1"/>
</dbReference>
<feature type="active site" description="Proton acceptor" evidence="2">
    <location>
        <position position="138"/>
    </location>
</feature>
<evidence type="ECO:0000256" key="2">
    <source>
        <dbReference type="PIRSR" id="PIRSR620019-1"/>
    </source>
</evidence>
<dbReference type="InterPro" id="IPR001451">
    <property type="entry name" value="Hexapep"/>
</dbReference>
<proteinExistence type="inferred from homology"/>
<evidence type="ECO:0000256" key="3">
    <source>
        <dbReference type="PIRSR" id="PIRSR620019-2"/>
    </source>
</evidence>
<dbReference type="CDD" id="cd03360">
    <property type="entry name" value="LbH_AT_putative"/>
    <property type="match status" value="1"/>
</dbReference>
<dbReference type="SUPFAM" id="SSF51161">
    <property type="entry name" value="Trimeric LpxA-like enzymes"/>
    <property type="match status" value="1"/>
</dbReference>
<keyword evidence="4" id="KW-0808">Transferase</keyword>
<protein>
    <submittedName>
        <fullName evidence="4">Acetyltransferase</fullName>
    </submittedName>
</protein>
<accession>A0A4R0YZ07</accession>
<keyword evidence="5" id="KW-1185">Reference proteome</keyword>
<name>A0A4R0YZ07_9GAMM</name>
<dbReference type="RefSeq" id="WP_131150939.1">
    <property type="nucleotide sequence ID" value="NZ_SJTG01000001.1"/>
</dbReference>
<feature type="site" description="Increases basicity of active site His" evidence="2">
    <location>
        <position position="139"/>
    </location>
</feature>